<dbReference type="SUPFAM" id="SSF103473">
    <property type="entry name" value="MFS general substrate transporter"/>
    <property type="match status" value="1"/>
</dbReference>
<evidence type="ECO:0000313" key="6">
    <source>
        <dbReference type="EMBL" id="KAK6226486.1"/>
    </source>
</evidence>
<keyword evidence="2 5" id="KW-0812">Transmembrane</keyword>
<keyword evidence="7" id="KW-1185">Reference proteome</keyword>
<keyword evidence="4 5" id="KW-0472">Membrane</keyword>
<evidence type="ECO:0000313" key="7">
    <source>
        <dbReference type="Proteomes" id="UP001327957"/>
    </source>
</evidence>
<name>A0AAV9TSD5_9PEZI</name>
<feature type="transmembrane region" description="Helical" evidence="5">
    <location>
        <begin position="101"/>
        <end position="121"/>
    </location>
</feature>
<dbReference type="PANTHER" id="PTHR48022">
    <property type="entry name" value="PLASTIDIC GLUCOSE TRANSPORTER 4"/>
    <property type="match status" value="1"/>
</dbReference>
<dbReference type="PANTHER" id="PTHR48022:SF2">
    <property type="entry name" value="PLASTIDIC GLUCOSE TRANSPORTER 4"/>
    <property type="match status" value="1"/>
</dbReference>
<evidence type="ECO:0000256" key="3">
    <source>
        <dbReference type="ARBA" id="ARBA00022989"/>
    </source>
</evidence>
<dbReference type="GO" id="GO:0005351">
    <property type="term" value="F:carbohydrate:proton symporter activity"/>
    <property type="evidence" value="ECO:0007669"/>
    <property type="project" value="TreeGrafter"/>
</dbReference>
<accession>A0AAV9TSD5</accession>
<dbReference type="EMBL" id="JASAOK010000001">
    <property type="protein sequence ID" value="KAK6226486.1"/>
    <property type="molecule type" value="Genomic_DNA"/>
</dbReference>
<organism evidence="6 7">
    <name type="scientific">Colletotrichum tabaci</name>
    <dbReference type="NCBI Taxonomy" id="1209068"/>
    <lineage>
        <taxon>Eukaryota</taxon>
        <taxon>Fungi</taxon>
        <taxon>Dikarya</taxon>
        <taxon>Ascomycota</taxon>
        <taxon>Pezizomycotina</taxon>
        <taxon>Sordariomycetes</taxon>
        <taxon>Hypocreomycetidae</taxon>
        <taxon>Glomerellales</taxon>
        <taxon>Glomerellaceae</taxon>
        <taxon>Colletotrichum</taxon>
        <taxon>Colletotrichum destructivum species complex</taxon>
    </lineage>
</organism>
<evidence type="ECO:0000256" key="2">
    <source>
        <dbReference type="ARBA" id="ARBA00022692"/>
    </source>
</evidence>
<evidence type="ECO:0000256" key="5">
    <source>
        <dbReference type="SAM" id="Phobius"/>
    </source>
</evidence>
<keyword evidence="3 5" id="KW-1133">Transmembrane helix</keyword>
<evidence type="ECO:0000256" key="4">
    <source>
        <dbReference type="ARBA" id="ARBA00023136"/>
    </source>
</evidence>
<reference evidence="6 7" key="1">
    <citation type="submission" date="2023-04" db="EMBL/GenBank/DDBJ databases">
        <title>Colletotrichum tabacum stain YC1 causing leaf anthracnose on Nicotiana tabacum(L.) cv.</title>
        <authorList>
            <person name="Ji Z."/>
            <person name="Wang M."/>
            <person name="Zhang J."/>
            <person name="Wang N."/>
            <person name="Zhou Z."/>
        </authorList>
    </citation>
    <scope>NUCLEOTIDE SEQUENCE [LARGE SCALE GENOMIC DNA]</scope>
    <source>
        <strain evidence="6 7">YC1</strain>
    </source>
</reference>
<feature type="transmembrane region" description="Helical" evidence="5">
    <location>
        <begin position="64"/>
        <end position="89"/>
    </location>
</feature>
<dbReference type="Proteomes" id="UP001327957">
    <property type="component" value="Unassembled WGS sequence"/>
</dbReference>
<protein>
    <submittedName>
        <fullName evidence="6">Monosaccharide transporter</fullName>
    </submittedName>
</protein>
<sequence length="214" mass="23300">MDSDEGLAILGTTHGASTAWMLIQHKQKLGLKTIKEVVLAKSALSLSNPATAGTVLDSIRPPPAVLIVGRFMLGVAVSFISIIVPAYLTETSNANNKRRHVVLYSQLLIAGNLLAKCISLETEHYQNSKGWRITIAFQLLFVVIVFLGAVIFPESPPGFQRRTGTSYLVSLVLATTRCLFNTPSIDLIEKLGRSPCLMHGSAFLSLKHLLDIFN</sequence>
<dbReference type="Gene3D" id="1.20.1250.20">
    <property type="entry name" value="MFS general substrate transporter like domains"/>
    <property type="match status" value="1"/>
</dbReference>
<dbReference type="Pfam" id="PF00083">
    <property type="entry name" value="Sugar_tr"/>
    <property type="match status" value="1"/>
</dbReference>
<dbReference type="AlphaFoldDB" id="A0AAV9TSD5"/>
<evidence type="ECO:0000256" key="1">
    <source>
        <dbReference type="ARBA" id="ARBA00004141"/>
    </source>
</evidence>
<proteinExistence type="predicted"/>
<feature type="transmembrane region" description="Helical" evidence="5">
    <location>
        <begin position="133"/>
        <end position="152"/>
    </location>
</feature>
<dbReference type="InterPro" id="IPR005828">
    <property type="entry name" value="MFS_sugar_transport-like"/>
</dbReference>
<dbReference type="InterPro" id="IPR036259">
    <property type="entry name" value="MFS_trans_sf"/>
</dbReference>
<dbReference type="GO" id="GO:0016020">
    <property type="term" value="C:membrane"/>
    <property type="evidence" value="ECO:0007669"/>
    <property type="project" value="UniProtKB-SubCell"/>
</dbReference>
<dbReference type="InterPro" id="IPR050360">
    <property type="entry name" value="MFS_Sugar_Transporters"/>
</dbReference>
<comment type="subcellular location">
    <subcellularLocation>
        <location evidence="1">Membrane</location>
        <topology evidence="1">Multi-pass membrane protein</topology>
    </subcellularLocation>
</comment>
<gene>
    <name evidence="6" type="ORF">QIS74_00041</name>
</gene>
<comment type="caution">
    <text evidence="6">The sequence shown here is derived from an EMBL/GenBank/DDBJ whole genome shotgun (WGS) entry which is preliminary data.</text>
</comment>